<dbReference type="Pfam" id="PF11927">
    <property type="entry name" value="HODM_asu-like"/>
    <property type="match status" value="1"/>
</dbReference>
<organism evidence="2 3">
    <name type="scientific">Claviceps africana</name>
    <dbReference type="NCBI Taxonomy" id="83212"/>
    <lineage>
        <taxon>Eukaryota</taxon>
        <taxon>Fungi</taxon>
        <taxon>Dikarya</taxon>
        <taxon>Ascomycota</taxon>
        <taxon>Pezizomycotina</taxon>
        <taxon>Sordariomycetes</taxon>
        <taxon>Hypocreomycetidae</taxon>
        <taxon>Hypocreales</taxon>
        <taxon>Clavicipitaceae</taxon>
        <taxon>Claviceps</taxon>
    </lineage>
</organism>
<evidence type="ECO:0000313" key="2">
    <source>
        <dbReference type="EMBL" id="KAG5917086.1"/>
    </source>
</evidence>
<evidence type="ECO:0000313" key="3">
    <source>
        <dbReference type="Proteomes" id="UP000811619"/>
    </source>
</evidence>
<protein>
    <submittedName>
        <fullName evidence="2">Uncharacterized protein</fullName>
    </submittedName>
</protein>
<sequence>MVFVSLCLALVVAAYTFRLVRRKTTPWTNHTRATGEVSSGTDDASAVILPLHDFDWRAKEPTRYLPIKPVYHITMALQRDTPSDLITIDRDYLDRITLRRRLIRQKGSAVHGCLPRGHESVCELYTYLMQYYLPRRYPTMFKPSADGAWCENLVTGKSFPLEPPPLATAALGALGETVEEDFFLLHNTPEGHLCVAFMCCFSAGFDPSSKVGSLLKDIHSPVPSYDKVGASMERFFGKLRWTIQTNDELHSLDSLIRNDTREVVPDESIDPSKTLTRLPRTHAVVFSFKTYMYSIRQIKEEGSGPDLADAIEGLKLGNAPGMWRYKSAVRWGKPVCEYLRSGSAST</sequence>
<name>A0A8K0J173_9HYPO</name>
<keyword evidence="1" id="KW-0732">Signal</keyword>
<dbReference type="InterPro" id="IPR021848">
    <property type="entry name" value="HODM_asu-like"/>
</dbReference>
<comment type="caution">
    <text evidence="2">The sequence shown here is derived from an EMBL/GenBank/DDBJ whole genome shotgun (WGS) entry which is preliminary data.</text>
</comment>
<dbReference type="AlphaFoldDB" id="A0A8K0J173"/>
<feature type="chain" id="PRO_5035456211" evidence="1">
    <location>
        <begin position="23"/>
        <end position="346"/>
    </location>
</feature>
<proteinExistence type="predicted"/>
<dbReference type="OrthoDB" id="5043642at2759"/>
<feature type="signal peptide" evidence="1">
    <location>
        <begin position="1"/>
        <end position="22"/>
    </location>
</feature>
<keyword evidence="3" id="KW-1185">Reference proteome</keyword>
<gene>
    <name evidence="2" type="ORF">E4U42_007390</name>
</gene>
<accession>A0A8K0J173</accession>
<reference evidence="2" key="1">
    <citation type="journal article" date="2020" name="bioRxiv">
        <title>Whole genome comparisons of ergot fungi reveals the divergence and evolution of species within the genus Claviceps are the result of varying mechanisms driving genome evolution and host range expansion.</title>
        <authorList>
            <person name="Wyka S.A."/>
            <person name="Mondo S.J."/>
            <person name="Liu M."/>
            <person name="Dettman J."/>
            <person name="Nalam V."/>
            <person name="Broders K.D."/>
        </authorList>
    </citation>
    <scope>NUCLEOTIDE SEQUENCE</scope>
    <source>
        <strain evidence="2">CCC 489</strain>
    </source>
</reference>
<evidence type="ECO:0000256" key="1">
    <source>
        <dbReference type="SAM" id="SignalP"/>
    </source>
</evidence>
<dbReference type="Proteomes" id="UP000811619">
    <property type="component" value="Unassembled WGS sequence"/>
</dbReference>
<dbReference type="EMBL" id="SRPY01000839">
    <property type="protein sequence ID" value="KAG5917086.1"/>
    <property type="molecule type" value="Genomic_DNA"/>
</dbReference>